<dbReference type="PROSITE" id="PS50075">
    <property type="entry name" value="CARRIER"/>
    <property type="match status" value="1"/>
</dbReference>
<dbReference type="EMBL" id="JAPVOI010000005">
    <property type="protein sequence ID" value="MCZ4093241.1"/>
    <property type="molecule type" value="Genomic_DNA"/>
</dbReference>
<dbReference type="Gene3D" id="3.30.300.30">
    <property type="match status" value="1"/>
</dbReference>
<evidence type="ECO:0000259" key="2">
    <source>
        <dbReference type="PROSITE" id="PS50075"/>
    </source>
</evidence>
<dbReference type="InterPro" id="IPR045851">
    <property type="entry name" value="AMP-bd_C_sf"/>
</dbReference>
<name>A0ABT4KPM7_9HYPH</name>
<evidence type="ECO:0000313" key="4">
    <source>
        <dbReference type="Proteomes" id="UP001079430"/>
    </source>
</evidence>
<keyword evidence="4" id="KW-1185">Reference proteome</keyword>
<evidence type="ECO:0000313" key="3">
    <source>
        <dbReference type="EMBL" id="MCZ4093241.1"/>
    </source>
</evidence>
<dbReference type="SUPFAM" id="SSF47336">
    <property type="entry name" value="ACP-like"/>
    <property type="match status" value="1"/>
</dbReference>
<dbReference type="RefSeq" id="WP_269284991.1">
    <property type="nucleotide sequence ID" value="NZ_JAPVOI010000005.1"/>
</dbReference>
<dbReference type="PANTHER" id="PTHR45527:SF1">
    <property type="entry name" value="FATTY ACID SYNTHASE"/>
    <property type="match status" value="1"/>
</dbReference>
<dbReference type="InterPro" id="IPR023213">
    <property type="entry name" value="CAT-like_dom_sf"/>
</dbReference>
<sequence length="338" mass="37221">MWCAPQAGDEAGAEGEAGAGGEDPGALAGALRAHLGGLLPDYMVPAAFVRLEALPLTVNGKLDRKALPVPDDEAYARTAYEAPQGEVETLLAGIWQEQLGIERVGRHDNFFELGGHSLLAVQLMERLRRQSLGIEVRTLFARPVLCDLAASLGSHHEVIVPANRISEESTAITPQMLPLIDLTQEEIDRIVSTVPGDVGNIQDIYGLSPLQDGILFHHLLATEGDPYLLVSQMAFADRGLLDRYLAAVQQVVDRHDILRTAFAWQGLSSPAQVVWRKAPLDVFEVELDKDGGPGHEQLRRRFDPRHYRIDLGRAPLMRFVIAREPGSERWLLWSCSII</sequence>
<dbReference type="InterPro" id="IPR001242">
    <property type="entry name" value="Condensation_dom"/>
</dbReference>
<feature type="domain" description="Carrier" evidence="2">
    <location>
        <begin position="82"/>
        <end position="156"/>
    </location>
</feature>
<feature type="region of interest" description="Disordered" evidence="1">
    <location>
        <begin position="1"/>
        <end position="23"/>
    </location>
</feature>
<dbReference type="Pfam" id="PF00668">
    <property type="entry name" value="Condensation"/>
    <property type="match status" value="1"/>
</dbReference>
<gene>
    <name evidence="3" type="ORF">O3W52_25475</name>
</gene>
<dbReference type="InterPro" id="IPR036736">
    <property type="entry name" value="ACP-like_sf"/>
</dbReference>
<proteinExistence type="predicted"/>
<accession>A0ABT4KPM7</accession>
<dbReference type="Proteomes" id="UP001079430">
    <property type="component" value="Unassembled WGS sequence"/>
</dbReference>
<dbReference type="Pfam" id="PF00550">
    <property type="entry name" value="PP-binding"/>
    <property type="match status" value="1"/>
</dbReference>
<dbReference type="SUPFAM" id="SSF52777">
    <property type="entry name" value="CoA-dependent acyltransferases"/>
    <property type="match status" value="1"/>
</dbReference>
<protein>
    <submittedName>
        <fullName evidence="3">Condensation domain-containing protein</fullName>
    </submittedName>
</protein>
<reference evidence="3" key="1">
    <citation type="submission" date="2022-10" db="EMBL/GenBank/DDBJ databases">
        <title>Whole genome sequencing of three plant growth promoting bacteria isolated from Vachellia tortilis subsp. raddiana in Morocco.</title>
        <authorList>
            <person name="Hnini M."/>
            <person name="Zouagui R."/>
            <person name="Zouagui H."/>
            <person name="Chemao Elfihri M.-W."/>
            <person name="Ibrahimi A."/>
            <person name="Sbabou L."/>
            <person name="Aurag J."/>
        </authorList>
    </citation>
    <scope>NUCLEOTIDE SEQUENCE</scope>
    <source>
        <strain evidence="3">LMR678</strain>
    </source>
</reference>
<organism evidence="3 4">
    <name type="scientific">Sinorhizobium psoraleae</name>
    <dbReference type="NCBI Taxonomy" id="520838"/>
    <lineage>
        <taxon>Bacteria</taxon>
        <taxon>Pseudomonadati</taxon>
        <taxon>Pseudomonadota</taxon>
        <taxon>Alphaproteobacteria</taxon>
        <taxon>Hyphomicrobiales</taxon>
        <taxon>Rhizobiaceae</taxon>
        <taxon>Sinorhizobium/Ensifer group</taxon>
        <taxon>Sinorhizobium</taxon>
    </lineage>
</organism>
<dbReference type="InterPro" id="IPR009081">
    <property type="entry name" value="PP-bd_ACP"/>
</dbReference>
<dbReference type="PANTHER" id="PTHR45527">
    <property type="entry name" value="NONRIBOSOMAL PEPTIDE SYNTHETASE"/>
    <property type="match status" value="1"/>
</dbReference>
<dbReference type="SUPFAM" id="SSF56801">
    <property type="entry name" value="Acetyl-CoA synthetase-like"/>
    <property type="match status" value="1"/>
</dbReference>
<dbReference type="Gene3D" id="1.10.1200.10">
    <property type="entry name" value="ACP-like"/>
    <property type="match status" value="1"/>
</dbReference>
<dbReference type="Gene3D" id="3.30.559.10">
    <property type="entry name" value="Chloramphenicol acetyltransferase-like domain"/>
    <property type="match status" value="1"/>
</dbReference>
<evidence type="ECO:0000256" key="1">
    <source>
        <dbReference type="SAM" id="MobiDB-lite"/>
    </source>
</evidence>
<comment type="caution">
    <text evidence="3">The sequence shown here is derived from an EMBL/GenBank/DDBJ whole genome shotgun (WGS) entry which is preliminary data.</text>
</comment>